<dbReference type="InterPro" id="IPR050708">
    <property type="entry name" value="T6SS_VgrG/RHS"/>
</dbReference>
<reference evidence="2" key="1">
    <citation type="submission" date="2019-05" db="EMBL/GenBank/DDBJ databases">
        <title>Flavobacterium profundi sp. nov., isolated from a deep-sea seamount.</title>
        <authorList>
            <person name="Zhang D.-C."/>
        </authorList>
    </citation>
    <scope>NUCLEOTIDE SEQUENCE [LARGE SCALE GENOMIC DNA]</scope>
    <source>
        <strain evidence="2">EC11</strain>
    </source>
</reference>
<proteinExistence type="predicted"/>
<organism evidence="1 2">
    <name type="scientific">Flavobacterium jejuense</name>
    <dbReference type="NCBI Taxonomy" id="1544455"/>
    <lineage>
        <taxon>Bacteria</taxon>
        <taxon>Pseudomonadati</taxon>
        <taxon>Bacteroidota</taxon>
        <taxon>Flavobacteriia</taxon>
        <taxon>Flavobacteriales</taxon>
        <taxon>Flavobacteriaceae</taxon>
        <taxon>Flavobacterium</taxon>
    </lineage>
</organism>
<gene>
    <name evidence="1" type="ORF">FIA58_021115</name>
</gene>
<dbReference type="EMBL" id="VEVQ02000040">
    <property type="protein sequence ID" value="NHN28180.1"/>
    <property type="molecule type" value="Genomic_DNA"/>
</dbReference>
<accession>A0ABX0IY62</accession>
<evidence type="ECO:0000313" key="2">
    <source>
        <dbReference type="Proteomes" id="UP000817854"/>
    </source>
</evidence>
<sequence>LKGGTPTVQSTYQYKYNGKELQTELGLNMYDYGARNYDPTLGRWMNMDPLAEKYIDFSPYNYVLNNPVKFVDPDGMQVDGDYYSATGEWIRNDGVTDDKAYVVIQPPYVDDNGNYADPVNVELSVKNSELLLLASTSYGESSLANNKTEMYAISNAIVNNQSARGNGVTIAETISGYAFAASDGNPRTAEFNSTSPSARNGTSMQDAIGGAINAVNGGHDYSNGATHWAGDDVLSSSEKRATGGLNVIDSSHDVHGVGSKKANGAPVTIYWEDKNRKKTAVRGTYNYTWETTAGYSGKHPKYNRQTGSTFMKKTNNFINATGAPRY</sequence>
<dbReference type="PANTHER" id="PTHR32305">
    <property type="match status" value="1"/>
</dbReference>
<reference evidence="1 2" key="2">
    <citation type="submission" date="2019-05" db="EMBL/GenBank/DDBJ databases">
        <authorList>
            <person name="Lianzixin W."/>
        </authorList>
    </citation>
    <scope>NUCLEOTIDE SEQUENCE [LARGE SCALE GENOMIC DNA]</scope>
    <source>
        <strain evidence="1 2">EC11</strain>
    </source>
</reference>
<comment type="caution">
    <text evidence="1">The sequence shown here is derived from an EMBL/GenBank/DDBJ whole genome shotgun (WGS) entry which is preliminary data.</text>
</comment>
<name>A0ABX0IY62_9FLAO</name>
<dbReference type="NCBIfam" id="TIGR03696">
    <property type="entry name" value="Rhs_assc_core"/>
    <property type="match status" value="1"/>
</dbReference>
<dbReference type="Gene3D" id="2.180.10.10">
    <property type="entry name" value="RHS repeat-associated core"/>
    <property type="match status" value="1"/>
</dbReference>
<protein>
    <submittedName>
        <fullName evidence="1">RHS repeat-associated core domain-containing protein</fullName>
    </submittedName>
</protein>
<dbReference type="RefSeq" id="WP_140964675.1">
    <property type="nucleotide sequence ID" value="NZ_VEVQ02000040.1"/>
</dbReference>
<reference evidence="1 2" key="3">
    <citation type="submission" date="2020-02" db="EMBL/GenBank/DDBJ databases">
        <title>Flavobacterium profundi sp. nov., isolated from a deep-sea seamount.</title>
        <authorList>
            <person name="Zhang D.-C."/>
        </authorList>
    </citation>
    <scope>NUCLEOTIDE SEQUENCE [LARGE SCALE GENOMIC DNA]</scope>
    <source>
        <strain evidence="1 2">EC11</strain>
    </source>
</reference>
<dbReference type="PANTHER" id="PTHR32305:SF15">
    <property type="entry name" value="PROTEIN RHSA-RELATED"/>
    <property type="match status" value="1"/>
</dbReference>
<dbReference type="InterPro" id="IPR022385">
    <property type="entry name" value="Rhs_assc_core"/>
</dbReference>
<dbReference type="Proteomes" id="UP000817854">
    <property type="component" value="Unassembled WGS sequence"/>
</dbReference>
<keyword evidence="2" id="KW-1185">Reference proteome</keyword>
<feature type="non-terminal residue" evidence="1">
    <location>
        <position position="1"/>
    </location>
</feature>
<evidence type="ECO:0000313" key="1">
    <source>
        <dbReference type="EMBL" id="NHN28180.1"/>
    </source>
</evidence>